<dbReference type="AlphaFoldDB" id="A0A4R7V4P6"/>
<proteinExistence type="predicted"/>
<comment type="caution">
    <text evidence="2">The sequence shown here is derived from an EMBL/GenBank/DDBJ whole genome shotgun (WGS) entry which is preliminary data.</text>
</comment>
<protein>
    <submittedName>
        <fullName evidence="2">AsnC-like helix-turn-helix protein</fullName>
    </submittedName>
</protein>
<evidence type="ECO:0000259" key="1">
    <source>
        <dbReference type="Pfam" id="PF01037"/>
    </source>
</evidence>
<evidence type="ECO:0000313" key="2">
    <source>
        <dbReference type="EMBL" id="TDV44329.1"/>
    </source>
</evidence>
<dbReference type="EMBL" id="SOCP01000014">
    <property type="protein sequence ID" value="TDV44329.1"/>
    <property type="molecule type" value="Genomic_DNA"/>
</dbReference>
<dbReference type="SUPFAM" id="SSF54909">
    <property type="entry name" value="Dimeric alpha+beta barrel"/>
    <property type="match status" value="1"/>
</dbReference>
<gene>
    <name evidence="2" type="ORF">CLV71_114239</name>
</gene>
<dbReference type="Proteomes" id="UP000294927">
    <property type="component" value="Unassembled WGS sequence"/>
</dbReference>
<dbReference type="InterPro" id="IPR019887">
    <property type="entry name" value="Tscrpt_reg_AsnC/Lrp_C"/>
</dbReference>
<evidence type="ECO:0000313" key="3">
    <source>
        <dbReference type="Proteomes" id="UP000294927"/>
    </source>
</evidence>
<reference evidence="2 3" key="1">
    <citation type="submission" date="2019-03" db="EMBL/GenBank/DDBJ databases">
        <title>Genomic Encyclopedia of Archaeal and Bacterial Type Strains, Phase II (KMG-II): from individual species to whole genera.</title>
        <authorList>
            <person name="Goeker M."/>
        </authorList>
    </citation>
    <scope>NUCLEOTIDE SEQUENCE [LARGE SCALE GENOMIC DNA]</scope>
    <source>
        <strain evidence="2 3">DSM 45499</strain>
    </source>
</reference>
<dbReference type="InterPro" id="IPR011008">
    <property type="entry name" value="Dimeric_a/b-barrel"/>
</dbReference>
<feature type="domain" description="Transcription regulator AsnC/Lrp ligand binding" evidence="1">
    <location>
        <begin position="17"/>
        <end position="74"/>
    </location>
</feature>
<keyword evidence="3" id="KW-1185">Reference proteome</keyword>
<dbReference type="RefSeq" id="WP_243866879.1">
    <property type="nucleotide sequence ID" value="NZ_SOCP01000014.1"/>
</dbReference>
<organism evidence="2 3">
    <name type="scientific">Actinophytocola oryzae</name>
    <dbReference type="NCBI Taxonomy" id="502181"/>
    <lineage>
        <taxon>Bacteria</taxon>
        <taxon>Bacillati</taxon>
        <taxon>Actinomycetota</taxon>
        <taxon>Actinomycetes</taxon>
        <taxon>Pseudonocardiales</taxon>
        <taxon>Pseudonocardiaceae</taxon>
    </lineage>
</organism>
<dbReference type="Pfam" id="PF01037">
    <property type="entry name" value="AsnC_trans_reg"/>
    <property type="match status" value="1"/>
</dbReference>
<accession>A0A4R7V4P6</accession>
<dbReference type="Gene3D" id="3.30.70.920">
    <property type="match status" value="1"/>
</dbReference>
<sequence length="88" mass="9136">MPSSSGCGLRPAPVRGQALADHPEVAFAAATTGPTNLAAAVVCRDVYELHDYLTGRLGTLTAIRGIETDPVIRTLKGAAPILRLPASR</sequence>
<name>A0A4R7V4P6_9PSEU</name>